<feature type="transmembrane region" description="Helical" evidence="2">
    <location>
        <begin position="170"/>
        <end position="189"/>
    </location>
</feature>
<dbReference type="EMBL" id="JASCIS010000023">
    <property type="protein sequence ID" value="MDI3421338.1"/>
    <property type="molecule type" value="Genomic_DNA"/>
</dbReference>
<keyword evidence="2" id="KW-1133">Transmembrane helix</keyword>
<evidence type="ECO:0000256" key="2">
    <source>
        <dbReference type="SAM" id="Phobius"/>
    </source>
</evidence>
<gene>
    <name evidence="4" type="ORF">QIT00_22745</name>
</gene>
<keyword evidence="3" id="KW-0732">Signal</keyword>
<feature type="compositionally biased region" description="Low complexity" evidence="1">
    <location>
        <begin position="134"/>
        <end position="147"/>
    </location>
</feature>
<feature type="chain" id="PRO_5045369129" description="Lipoprotein" evidence="3">
    <location>
        <begin position="25"/>
        <end position="196"/>
    </location>
</feature>
<keyword evidence="5" id="KW-1185">Reference proteome</keyword>
<evidence type="ECO:0008006" key="6">
    <source>
        <dbReference type="Google" id="ProtNLM"/>
    </source>
</evidence>
<sequence>MRRLAPTLCLTALLTLTPAGPAAADPGVTTDPSSAVPGGELRLTATGCDGKTAAAKSEAFVADGSLTVGGSARDREGNVLAGEVMIRSTVTVGTYQISVTCDGQEGKAKGSFTVVREQPKPKSQPKSQPKPKSKPATSPHASPTAPSRAGGGGTAAMAADSDDGPGLRHAVIGGVLATAALLAVTGRILRRRRRHH</sequence>
<protein>
    <recommendedName>
        <fullName evidence="6">Lipoprotein</fullName>
    </recommendedName>
</protein>
<proteinExistence type="predicted"/>
<dbReference type="RefSeq" id="WP_282537201.1">
    <property type="nucleotide sequence ID" value="NZ_JASCIS010000023.1"/>
</dbReference>
<organism evidence="4 5">
    <name type="scientific">Streptomyces luteolus</name>
    <dbReference type="NCBI Taxonomy" id="3043615"/>
    <lineage>
        <taxon>Bacteria</taxon>
        <taxon>Bacillati</taxon>
        <taxon>Actinomycetota</taxon>
        <taxon>Actinomycetes</taxon>
        <taxon>Kitasatosporales</taxon>
        <taxon>Streptomycetaceae</taxon>
        <taxon>Streptomyces</taxon>
    </lineage>
</organism>
<feature type="signal peptide" evidence="3">
    <location>
        <begin position="1"/>
        <end position="24"/>
    </location>
</feature>
<reference evidence="4 5" key="1">
    <citation type="submission" date="2023-05" db="EMBL/GenBank/DDBJ databases">
        <title>Draft genome sequence of Streptomyces sp. B-S-A12 isolated from a cave soil in Thailand.</title>
        <authorList>
            <person name="Chamroensaksri N."/>
            <person name="Muangham S."/>
        </authorList>
    </citation>
    <scope>NUCLEOTIDE SEQUENCE [LARGE SCALE GENOMIC DNA]</scope>
    <source>
        <strain evidence="4 5">B-S-A12</strain>
    </source>
</reference>
<keyword evidence="2" id="KW-0812">Transmembrane</keyword>
<evidence type="ECO:0000313" key="4">
    <source>
        <dbReference type="EMBL" id="MDI3421338.1"/>
    </source>
</evidence>
<evidence type="ECO:0000256" key="3">
    <source>
        <dbReference type="SAM" id="SignalP"/>
    </source>
</evidence>
<dbReference type="Proteomes" id="UP001237105">
    <property type="component" value="Unassembled WGS sequence"/>
</dbReference>
<name>A0ABT6T0F0_9ACTN</name>
<feature type="region of interest" description="Disordered" evidence="1">
    <location>
        <begin position="110"/>
        <end position="163"/>
    </location>
</feature>
<accession>A0ABT6T0F0</accession>
<evidence type="ECO:0000256" key="1">
    <source>
        <dbReference type="SAM" id="MobiDB-lite"/>
    </source>
</evidence>
<comment type="caution">
    <text evidence="4">The sequence shown here is derived from an EMBL/GenBank/DDBJ whole genome shotgun (WGS) entry which is preliminary data.</text>
</comment>
<evidence type="ECO:0000313" key="5">
    <source>
        <dbReference type="Proteomes" id="UP001237105"/>
    </source>
</evidence>
<keyword evidence="2" id="KW-0472">Membrane</keyword>